<accession>A0A9P4MNA8</accession>
<evidence type="ECO:0000256" key="7">
    <source>
        <dbReference type="ARBA" id="ARBA00022729"/>
    </source>
</evidence>
<evidence type="ECO:0000256" key="12">
    <source>
        <dbReference type="ARBA" id="ARBA00023242"/>
    </source>
</evidence>
<dbReference type="Proteomes" id="UP000799536">
    <property type="component" value="Unassembled WGS sequence"/>
</dbReference>
<evidence type="ECO:0000256" key="10">
    <source>
        <dbReference type="ARBA" id="ARBA00023136"/>
    </source>
</evidence>
<keyword evidence="6 13" id="KW-0812">Transmembrane</keyword>
<keyword evidence="10 13" id="KW-0472">Membrane</keyword>
<dbReference type="GO" id="GO:0048288">
    <property type="term" value="P:nuclear membrane fusion involved in karyogamy"/>
    <property type="evidence" value="ECO:0007669"/>
    <property type="project" value="InterPro"/>
</dbReference>
<dbReference type="GO" id="GO:0031965">
    <property type="term" value="C:nuclear membrane"/>
    <property type="evidence" value="ECO:0007669"/>
    <property type="project" value="UniProtKB-SubCell"/>
</dbReference>
<sequence length="559" mass="62005">MGFSSYLPRQLLLTILLFLNPFTAVFVAAHYSVSTNEGPSGDPSDLASMLQSAPPGQQELLSNALRIIHSMESSPTCNRLAALSLINSCKSLEQVPEDSKDSKMKPDDILDHVKSEYAARLAVCELMGATINPPKECAILIPSSSACVKHKFRSLFAWNEVTPTAELCYPETTRTQFERCLRTLDSRPQWWISYSNARQNAVVMCHASRDAIEREKNLSVYKSLVEATVSISSALEDSIKGAQARLAEQMEFIENLRSSQEQAMRDVRKHRQETSSTLSQVVTEVQQSFQSFMDMVTHAWGVAESQAEILNKSLHASRMTADKTREELQNLFKAMAIANSQHKEISELQNRQLSSNHETAVAVQQALDVVHSGQVHALSEAMGMLQAGVQSSFNLMGEMYDRQTDLDQRLVNLNGAFDTLETTATHLQSTIEETTGTIQIIASFVRAGTRPAVLGLILLLLLALWLADKRIAGILIISVIFYSLYSSRIPDHDISGFISRLHIPQPNIIIVTIVGVAACSTLLAVVGLWIVRSYIFYFEDGWGQKGMLPALESPARCYY</sequence>
<comment type="subcellular location">
    <subcellularLocation>
        <location evidence="3">Endoplasmic reticulum membrane</location>
    </subcellularLocation>
    <subcellularLocation>
        <location evidence="2">Nucleus membrane</location>
    </subcellularLocation>
</comment>
<dbReference type="GO" id="GO:0000742">
    <property type="term" value="P:karyogamy involved in conjugation with cellular fusion"/>
    <property type="evidence" value="ECO:0007669"/>
    <property type="project" value="InterPro"/>
</dbReference>
<evidence type="ECO:0000256" key="8">
    <source>
        <dbReference type="ARBA" id="ARBA00022824"/>
    </source>
</evidence>
<dbReference type="PANTHER" id="PTHR28012:SF1">
    <property type="entry name" value="NUCLEAR FUSION PROTEIN KAR5"/>
    <property type="match status" value="1"/>
</dbReference>
<keyword evidence="16" id="KW-1185">Reference proteome</keyword>
<evidence type="ECO:0000256" key="14">
    <source>
        <dbReference type="SAM" id="SignalP"/>
    </source>
</evidence>
<dbReference type="PANTHER" id="PTHR28012">
    <property type="entry name" value="NUCLEAR FUSION PROTEIN KAR5"/>
    <property type="match status" value="1"/>
</dbReference>
<evidence type="ECO:0000256" key="5">
    <source>
        <dbReference type="ARBA" id="ARBA00022459"/>
    </source>
</evidence>
<feature type="transmembrane region" description="Helical" evidence="13">
    <location>
        <begin position="448"/>
        <end position="466"/>
    </location>
</feature>
<keyword evidence="9 13" id="KW-1133">Transmembrane helix</keyword>
<reference evidence="15" key="1">
    <citation type="journal article" date="2020" name="Stud. Mycol.">
        <title>101 Dothideomycetes genomes: a test case for predicting lifestyles and emergence of pathogens.</title>
        <authorList>
            <person name="Haridas S."/>
            <person name="Albert R."/>
            <person name="Binder M."/>
            <person name="Bloem J."/>
            <person name="Labutti K."/>
            <person name="Salamov A."/>
            <person name="Andreopoulos B."/>
            <person name="Baker S."/>
            <person name="Barry K."/>
            <person name="Bills G."/>
            <person name="Bluhm B."/>
            <person name="Cannon C."/>
            <person name="Castanera R."/>
            <person name="Culley D."/>
            <person name="Daum C."/>
            <person name="Ezra D."/>
            <person name="Gonzalez J."/>
            <person name="Henrissat B."/>
            <person name="Kuo A."/>
            <person name="Liang C."/>
            <person name="Lipzen A."/>
            <person name="Lutzoni F."/>
            <person name="Magnuson J."/>
            <person name="Mondo S."/>
            <person name="Nolan M."/>
            <person name="Ohm R."/>
            <person name="Pangilinan J."/>
            <person name="Park H.-J."/>
            <person name="Ramirez L."/>
            <person name="Alfaro M."/>
            <person name="Sun H."/>
            <person name="Tritt A."/>
            <person name="Yoshinaga Y."/>
            <person name="Zwiers L.-H."/>
            <person name="Turgeon B."/>
            <person name="Goodwin S."/>
            <person name="Spatafora J."/>
            <person name="Crous P."/>
            <person name="Grigoriev I."/>
        </authorList>
    </citation>
    <scope>NUCLEOTIDE SEQUENCE</scope>
    <source>
        <strain evidence="15">ATCC 74209</strain>
    </source>
</reference>
<evidence type="ECO:0000256" key="3">
    <source>
        <dbReference type="ARBA" id="ARBA00004586"/>
    </source>
</evidence>
<dbReference type="GO" id="GO:0005789">
    <property type="term" value="C:endoplasmic reticulum membrane"/>
    <property type="evidence" value="ECO:0007669"/>
    <property type="project" value="UniProtKB-SubCell"/>
</dbReference>
<evidence type="ECO:0000256" key="9">
    <source>
        <dbReference type="ARBA" id="ARBA00022989"/>
    </source>
</evidence>
<feature type="transmembrane region" description="Helical" evidence="13">
    <location>
        <begin position="508"/>
        <end position="531"/>
    </location>
</feature>
<dbReference type="EMBL" id="ML994305">
    <property type="protein sequence ID" value="KAF2196911.1"/>
    <property type="molecule type" value="Genomic_DNA"/>
</dbReference>
<evidence type="ECO:0000313" key="16">
    <source>
        <dbReference type="Proteomes" id="UP000799536"/>
    </source>
</evidence>
<gene>
    <name evidence="15" type="ORF">GQ43DRAFT_444702</name>
</gene>
<dbReference type="OrthoDB" id="5311848at2759"/>
<protein>
    <submittedName>
        <fullName evidence="15">Uncharacterized protein</fullName>
    </submittedName>
</protein>
<evidence type="ECO:0000256" key="11">
    <source>
        <dbReference type="ARBA" id="ARBA00023180"/>
    </source>
</evidence>
<proteinExistence type="inferred from homology"/>
<comment type="similarity">
    <text evidence="4">Belongs to the KAR5 family.</text>
</comment>
<dbReference type="AlphaFoldDB" id="A0A9P4MNA8"/>
<evidence type="ECO:0000256" key="4">
    <source>
        <dbReference type="ARBA" id="ARBA00010473"/>
    </source>
</evidence>
<evidence type="ECO:0000256" key="6">
    <source>
        <dbReference type="ARBA" id="ARBA00022692"/>
    </source>
</evidence>
<evidence type="ECO:0000313" key="15">
    <source>
        <dbReference type="EMBL" id="KAF2196911.1"/>
    </source>
</evidence>
<keyword evidence="11" id="KW-0325">Glycoprotein</keyword>
<keyword evidence="7 14" id="KW-0732">Signal</keyword>
<name>A0A9P4MNA8_9PLEO</name>
<evidence type="ECO:0000256" key="1">
    <source>
        <dbReference type="ARBA" id="ARBA00003389"/>
    </source>
</evidence>
<evidence type="ECO:0000256" key="13">
    <source>
        <dbReference type="SAM" id="Phobius"/>
    </source>
</evidence>
<comment type="function">
    <text evidence="1">Required for nuclear membrane fusion during karyogamy.</text>
</comment>
<dbReference type="InterPro" id="IPR007292">
    <property type="entry name" value="Nuclear_fusion_Kar5"/>
</dbReference>
<feature type="transmembrane region" description="Helical" evidence="13">
    <location>
        <begin position="471"/>
        <end position="488"/>
    </location>
</feature>
<feature type="signal peptide" evidence="14">
    <location>
        <begin position="1"/>
        <end position="24"/>
    </location>
</feature>
<keyword evidence="12" id="KW-0539">Nucleus</keyword>
<keyword evidence="8" id="KW-0256">Endoplasmic reticulum</keyword>
<organism evidence="15 16">
    <name type="scientific">Delitschia confertaspora ATCC 74209</name>
    <dbReference type="NCBI Taxonomy" id="1513339"/>
    <lineage>
        <taxon>Eukaryota</taxon>
        <taxon>Fungi</taxon>
        <taxon>Dikarya</taxon>
        <taxon>Ascomycota</taxon>
        <taxon>Pezizomycotina</taxon>
        <taxon>Dothideomycetes</taxon>
        <taxon>Pleosporomycetidae</taxon>
        <taxon>Pleosporales</taxon>
        <taxon>Delitschiaceae</taxon>
        <taxon>Delitschia</taxon>
    </lineage>
</organism>
<comment type="caution">
    <text evidence="15">The sequence shown here is derived from an EMBL/GenBank/DDBJ whole genome shotgun (WGS) entry which is preliminary data.</text>
</comment>
<feature type="chain" id="PRO_5040167940" evidence="14">
    <location>
        <begin position="25"/>
        <end position="559"/>
    </location>
</feature>
<keyword evidence="5" id="KW-0415">Karyogamy</keyword>
<evidence type="ECO:0000256" key="2">
    <source>
        <dbReference type="ARBA" id="ARBA00004126"/>
    </source>
</evidence>